<dbReference type="Gene3D" id="3.50.50.60">
    <property type="entry name" value="FAD/NAD(P)-binding domain"/>
    <property type="match status" value="1"/>
</dbReference>
<feature type="active site" description="Proton acceptor" evidence="5">
    <location>
        <position position="510"/>
    </location>
</feature>
<dbReference type="SUPFAM" id="SSF51905">
    <property type="entry name" value="FAD/NAD(P)-binding domain"/>
    <property type="match status" value="1"/>
</dbReference>
<comment type="caution">
    <text evidence="10">The sequence shown here is derived from an EMBL/GenBank/DDBJ whole genome shotgun (WGS) entry which is preliminary data.</text>
</comment>
<gene>
    <name evidence="10" type="ORF">COO09_09030</name>
</gene>
<organism evidence="10 11">
    <name type="scientific">Rhizorhabdus dicambivorans</name>
    <dbReference type="NCBI Taxonomy" id="1850238"/>
    <lineage>
        <taxon>Bacteria</taxon>
        <taxon>Pseudomonadati</taxon>
        <taxon>Pseudomonadota</taxon>
        <taxon>Alphaproteobacteria</taxon>
        <taxon>Sphingomonadales</taxon>
        <taxon>Sphingomonadaceae</taxon>
        <taxon>Rhizorhabdus</taxon>
    </lineage>
</organism>
<dbReference type="GO" id="GO:0016614">
    <property type="term" value="F:oxidoreductase activity, acting on CH-OH group of donors"/>
    <property type="evidence" value="ECO:0007669"/>
    <property type="project" value="InterPro"/>
</dbReference>
<evidence type="ECO:0000313" key="10">
    <source>
        <dbReference type="EMBL" id="PCE42552.1"/>
    </source>
</evidence>
<evidence type="ECO:0000256" key="2">
    <source>
        <dbReference type="ARBA" id="ARBA00010790"/>
    </source>
</evidence>
<evidence type="ECO:0000313" key="11">
    <source>
        <dbReference type="Proteomes" id="UP000218934"/>
    </source>
</evidence>
<dbReference type="AlphaFoldDB" id="A0A2A4FXX1"/>
<evidence type="ECO:0000259" key="9">
    <source>
        <dbReference type="PROSITE" id="PS00624"/>
    </source>
</evidence>
<feature type="domain" description="Glucose-methanol-choline oxidoreductase N-terminal" evidence="9">
    <location>
        <begin position="257"/>
        <end position="271"/>
    </location>
</feature>
<reference evidence="10 11" key="1">
    <citation type="submission" date="2017-09" db="EMBL/GenBank/DDBJ databases">
        <title>The Catabolism of 3,6-Dichlorosalicylic acid is Initiated by the Cytochrome P450 Monooxygenase DsmABC in Rhizorhabdus dicambivorans Ndbn-20.</title>
        <authorList>
            <person name="Na L."/>
        </authorList>
    </citation>
    <scope>NUCLEOTIDE SEQUENCE [LARGE SCALE GENOMIC DNA]</scope>
    <source>
        <strain evidence="10 11">Ndbn-20m</strain>
    </source>
</reference>
<feature type="active site" description="Proton donor" evidence="5">
    <location>
        <position position="472"/>
    </location>
</feature>
<evidence type="ECO:0000256" key="1">
    <source>
        <dbReference type="ARBA" id="ARBA00001974"/>
    </source>
</evidence>
<comment type="similarity">
    <text evidence="2 7">Belongs to the GMC oxidoreductase family.</text>
</comment>
<evidence type="ECO:0000256" key="6">
    <source>
        <dbReference type="PIRSR" id="PIRSR000137-2"/>
    </source>
</evidence>
<dbReference type="OrthoDB" id="9785276at2"/>
<dbReference type="InterPro" id="IPR012132">
    <property type="entry name" value="GMC_OxRdtase"/>
</dbReference>
<dbReference type="PROSITE" id="PS51257">
    <property type="entry name" value="PROKAR_LIPOPROTEIN"/>
    <property type="match status" value="1"/>
</dbReference>
<dbReference type="PROSITE" id="PS00624">
    <property type="entry name" value="GMC_OXRED_2"/>
    <property type="match status" value="1"/>
</dbReference>
<evidence type="ECO:0000256" key="4">
    <source>
        <dbReference type="ARBA" id="ARBA00022827"/>
    </source>
</evidence>
<feature type="domain" description="Glucose-methanol-choline oxidoreductase N-terminal" evidence="8">
    <location>
        <begin position="85"/>
        <end position="108"/>
    </location>
</feature>
<dbReference type="Gene3D" id="3.30.560.10">
    <property type="entry name" value="Glucose Oxidase, domain 3"/>
    <property type="match status" value="1"/>
</dbReference>
<dbReference type="GO" id="GO:0050660">
    <property type="term" value="F:flavin adenine dinucleotide binding"/>
    <property type="evidence" value="ECO:0007669"/>
    <property type="project" value="InterPro"/>
</dbReference>
<dbReference type="PANTHER" id="PTHR11552:SF147">
    <property type="entry name" value="CHOLINE DEHYDROGENASE, MITOCHONDRIAL"/>
    <property type="match status" value="1"/>
</dbReference>
<dbReference type="PROSITE" id="PS00623">
    <property type="entry name" value="GMC_OXRED_1"/>
    <property type="match status" value="1"/>
</dbReference>
<evidence type="ECO:0000259" key="8">
    <source>
        <dbReference type="PROSITE" id="PS00623"/>
    </source>
</evidence>
<evidence type="ECO:0000256" key="5">
    <source>
        <dbReference type="PIRSR" id="PIRSR000137-1"/>
    </source>
</evidence>
<name>A0A2A4FXX1_9SPHN</name>
<feature type="binding site" evidence="6">
    <location>
        <position position="222"/>
    </location>
    <ligand>
        <name>FAD</name>
        <dbReference type="ChEBI" id="CHEBI:57692"/>
    </ligand>
</feature>
<keyword evidence="11" id="KW-1185">Reference proteome</keyword>
<keyword evidence="4 6" id="KW-0274">FAD</keyword>
<evidence type="ECO:0000256" key="7">
    <source>
        <dbReference type="RuleBase" id="RU003968"/>
    </source>
</evidence>
<dbReference type="PANTHER" id="PTHR11552">
    <property type="entry name" value="GLUCOSE-METHANOL-CHOLINE GMC OXIDOREDUCTASE"/>
    <property type="match status" value="1"/>
</dbReference>
<dbReference type="InterPro" id="IPR000172">
    <property type="entry name" value="GMC_OxRdtase_N"/>
</dbReference>
<dbReference type="Pfam" id="PF05199">
    <property type="entry name" value="GMC_oxred_C"/>
    <property type="match status" value="1"/>
</dbReference>
<dbReference type="EMBL" id="NWUF01000007">
    <property type="protein sequence ID" value="PCE42552.1"/>
    <property type="molecule type" value="Genomic_DNA"/>
</dbReference>
<dbReference type="SUPFAM" id="SSF54373">
    <property type="entry name" value="FAD-linked reductases, C-terminal domain"/>
    <property type="match status" value="1"/>
</dbReference>
<dbReference type="Pfam" id="PF00732">
    <property type="entry name" value="GMC_oxred_N"/>
    <property type="match status" value="1"/>
</dbReference>
<dbReference type="InterPro" id="IPR007867">
    <property type="entry name" value="GMC_OxRtase_C"/>
</dbReference>
<accession>A0A2A4FXX1</accession>
<dbReference type="InterPro" id="IPR036188">
    <property type="entry name" value="FAD/NAD-bd_sf"/>
</dbReference>
<proteinExistence type="inferred from homology"/>
<keyword evidence="3 7" id="KW-0285">Flavoprotein</keyword>
<comment type="cofactor">
    <cofactor evidence="1 6">
        <name>FAD</name>
        <dbReference type="ChEBI" id="CHEBI:57692"/>
    </cofactor>
</comment>
<protein>
    <submittedName>
        <fullName evidence="10">Dehydrogenase</fullName>
    </submittedName>
</protein>
<dbReference type="Proteomes" id="UP000218934">
    <property type="component" value="Unassembled WGS sequence"/>
</dbReference>
<dbReference type="RefSeq" id="WP_066960615.1">
    <property type="nucleotide sequence ID" value="NZ_CP023449.1"/>
</dbReference>
<dbReference type="KEGG" id="rdi:CMV14_07050"/>
<evidence type="ECO:0000256" key="3">
    <source>
        <dbReference type="ARBA" id="ARBA00022630"/>
    </source>
</evidence>
<dbReference type="PIRSF" id="PIRSF000137">
    <property type="entry name" value="Alcohol_oxidase"/>
    <property type="match status" value="1"/>
</dbReference>
<sequence length="528" mass="57614">MTKTGETFDFIIVGGGSAGCVLANRLTADGTYSVLLLEAGGRDLDPLIHVPLGLGKLQDWRLHDWGYDSLPETSLTGQRVPLIRGKTLGGSSSVNFMAYTRGHPNDYDRWAGEGAPGWSFEDVLPYFKRAETWEGGEDFWRGGSGPLHTCSGASRDPLLAAWLEAGKAAGFPESHDINGADAEGFGWMQFTLRNGYRHSTARAYLKPAAGRPRLTVLPRSLVTEILFEGNRATGISYRRRDKLRKAFARREVILSAGAINTPLLLMRSGIGPADHLRAFDIAVRTNLPVGQDLQDHPGAFFSWRRRQPGPFHGLMRADRIGRAMIQAYLRGTGPATMLPGACAFIKTDKGLSCPDTEIIFRGSSLQPHIWFPGVRSAFEDSFSVRPVLLRPKSRGWVRLRSRDPRVAPAIQLNFLSNPEDLDSLVKASRIALDVVETAPFAPFRGAPIDPAERSSETQIASWIRQTTGTINHACGTAGMGRVLDPELRVHGVDNLRVVDASAMPSIVGAHINACVIMMAEKASDLLLA</sequence>